<dbReference type="SUPFAM" id="SSF51445">
    <property type="entry name" value="(Trans)glycosidases"/>
    <property type="match status" value="1"/>
</dbReference>
<evidence type="ECO:0000313" key="6">
    <source>
        <dbReference type="Proteomes" id="UP001597282"/>
    </source>
</evidence>
<dbReference type="Pfam" id="PF16657">
    <property type="entry name" value="Malt_amylase_C"/>
    <property type="match status" value="1"/>
</dbReference>
<evidence type="ECO:0000256" key="3">
    <source>
        <dbReference type="ARBA" id="ARBA00023295"/>
    </source>
</evidence>
<dbReference type="InterPro" id="IPR017853">
    <property type="entry name" value="GH"/>
</dbReference>
<dbReference type="Pfam" id="PF02903">
    <property type="entry name" value="Alpha-amylase_N"/>
    <property type="match status" value="1"/>
</dbReference>
<keyword evidence="6" id="KW-1185">Reference proteome</keyword>
<dbReference type="Proteomes" id="UP001597282">
    <property type="component" value="Unassembled WGS sequence"/>
</dbReference>
<reference evidence="6" key="1">
    <citation type="journal article" date="2019" name="Int. J. Syst. Evol. Microbiol.">
        <title>The Global Catalogue of Microorganisms (GCM) 10K type strain sequencing project: providing services to taxonomists for standard genome sequencing and annotation.</title>
        <authorList>
            <consortium name="The Broad Institute Genomics Platform"/>
            <consortium name="The Broad Institute Genome Sequencing Center for Infectious Disease"/>
            <person name="Wu L."/>
            <person name="Ma J."/>
        </authorList>
    </citation>
    <scope>NUCLEOTIDE SEQUENCE [LARGE SCALE GENOMIC DNA]</scope>
    <source>
        <strain evidence="6">S1</strain>
    </source>
</reference>
<dbReference type="RefSeq" id="WP_380165918.1">
    <property type="nucleotide sequence ID" value="NZ_JBHTNU010000012.1"/>
</dbReference>
<dbReference type="SUPFAM" id="SSF51011">
    <property type="entry name" value="Glycosyl hydrolase domain"/>
    <property type="match status" value="1"/>
</dbReference>
<accession>A0ABW4CDV8</accession>
<dbReference type="Gene3D" id="2.60.40.1180">
    <property type="entry name" value="Golgi alpha-mannosidase II"/>
    <property type="match status" value="1"/>
</dbReference>
<evidence type="ECO:0000256" key="2">
    <source>
        <dbReference type="ARBA" id="ARBA00022801"/>
    </source>
</evidence>
<dbReference type="InterPro" id="IPR013780">
    <property type="entry name" value="Glyco_hydro_b"/>
</dbReference>
<dbReference type="InterPro" id="IPR045857">
    <property type="entry name" value="O16G_dom_2"/>
</dbReference>
<dbReference type="Gene3D" id="3.20.20.80">
    <property type="entry name" value="Glycosidases"/>
    <property type="match status" value="1"/>
</dbReference>
<protein>
    <submittedName>
        <fullName evidence="5">Alpha-glycosidase</fullName>
    </submittedName>
</protein>
<name>A0ABW4CDV8_9BACL</name>
<dbReference type="EMBL" id="JBHTNU010000012">
    <property type="protein sequence ID" value="MFD1427696.1"/>
    <property type="molecule type" value="Genomic_DNA"/>
</dbReference>
<comment type="similarity">
    <text evidence="1">Belongs to the glycosyl hydrolase 13 family.</text>
</comment>
<evidence type="ECO:0000259" key="4">
    <source>
        <dbReference type="SMART" id="SM00642"/>
    </source>
</evidence>
<dbReference type="InterPro" id="IPR004185">
    <property type="entry name" value="Glyco_hydro_13_lg-like_dom"/>
</dbReference>
<gene>
    <name evidence="5" type="ORF">ACFQ4Y_12350</name>
</gene>
<keyword evidence="2" id="KW-0378">Hydrolase</keyword>
<dbReference type="PANTHER" id="PTHR10357">
    <property type="entry name" value="ALPHA-AMYLASE FAMILY MEMBER"/>
    <property type="match status" value="1"/>
</dbReference>
<comment type="caution">
    <text evidence="5">The sequence shown here is derived from an EMBL/GenBank/DDBJ whole genome shotgun (WGS) entry which is preliminary data.</text>
</comment>
<dbReference type="CDD" id="cd11338">
    <property type="entry name" value="AmyAc_CMD"/>
    <property type="match status" value="1"/>
</dbReference>
<dbReference type="Gene3D" id="2.60.40.10">
    <property type="entry name" value="Immunoglobulins"/>
    <property type="match status" value="1"/>
</dbReference>
<dbReference type="Pfam" id="PF00128">
    <property type="entry name" value="Alpha-amylase"/>
    <property type="match status" value="1"/>
</dbReference>
<sequence>MLLEAIDHRPEPPFAWPVELEELRVRIRVKKGERLQCRVVYGDRYDPGEDRAERSLERVAADERFDWYEGSIPLPTRRVRYVFRLEGEGSTLWYGEKGISPERRQAGVFQFPYIHEEEVLRVPDWARDAVVYQIFPERFAKGDPDRDPEGVLPWSADARPLPDSFYGGDLRGIIDRMPYLAELGVNLLYLTPVFTSPSNHKYDIDDYYRIDPHFGDVKICREMVETAHRHGIRVLFDAVFNHCGAGFFAFRDVREKGEASPYQDWFRIKDFPVVMEPEPNYETFANDIPRMPKLMTHRAEVRDYFLEVAQYWIREVGIDGWRLDVANEVDPEFWRAFRRRVKSACPEALIVGEIWHDAGPWLRGDRFDSVMNYPFREAVLSFFATGELDAEGFDARLSAARMAVPEPAAFAMFNLLGSHDTERFLTLCQGDSRRLRLALLFQMTYPGIPMLYYGDEIGMEGGADPDCRRPMIWEEEKQDRELLAFVQRLTAIRREVAPLRRGDYRTWSADGEKGLYAFLRRHSGESVGVVFNNSHGWQEWVLDASAWEEGAVLIDALTGNRFPVHKGVVTLSLEGMEGVILVEPS</sequence>
<dbReference type="SMART" id="SM00642">
    <property type="entry name" value="Aamy"/>
    <property type="match status" value="1"/>
</dbReference>
<dbReference type="InterPro" id="IPR006047">
    <property type="entry name" value="GH13_cat_dom"/>
</dbReference>
<evidence type="ECO:0000256" key="1">
    <source>
        <dbReference type="ARBA" id="ARBA00008061"/>
    </source>
</evidence>
<dbReference type="InterPro" id="IPR032091">
    <property type="entry name" value="Malt_amylase-like_C"/>
</dbReference>
<proteinExistence type="inferred from homology"/>
<evidence type="ECO:0000313" key="5">
    <source>
        <dbReference type="EMBL" id="MFD1427696.1"/>
    </source>
</evidence>
<dbReference type="PANTHER" id="PTHR10357:SF210">
    <property type="entry name" value="MALTODEXTRIN GLUCOSIDASE"/>
    <property type="match status" value="1"/>
</dbReference>
<keyword evidence="3" id="KW-0326">Glycosidase</keyword>
<dbReference type="InterPro" id="IPR013783">
    <property type="entry name" value="Ig-like_fold"/>
</dbReference>
<dbReference type="CDD" id="cd02857">
    <property type="entry name" value="E_set_CDase_PDE_N"/>
    <property type="match status" value="1"/>
</dbReference>
<dbReference type="Gene3D" id="3.90.400.10">
    <property type="entry name" value="Oligo-1,6-glucosidase, Domain 2"/>
    <property type="match status" value="1"/>
</dbReference>
<feature type="domain" description="Glycosyl hydrolase family 13 catalytic" evidence="4">
    <location>
        <begin position="133"/>
        <end position="493"/>
    </location>
</feature>
<organism evidence="5 6">
    <name type="scientific">Kroppenstedtia sanguinis</name>
    <dbReference type="NCBI Taxonomy" id="1380684"/>
    <lineage>
        <taxon>Bacteria</taxon>
        <taxon>Bacillati</taxon>
        <taxon>Bacillota</taxon>
        <taxon>Bacilli</taxon>
        <taxon>Bacillales</taxon>
        <taxon>Thermoactinomycetaceae</taxon>
        <taxon>Kroppenstedtia</taxon>
    </lineage>
</organism>